<proteinExistence type="inferred from homology"/>
<dbReference type="Proteomes" id="UP000070284">
    <property type="component" value="Unassembled WGS sequence"/>
</dbReference>
<evidence type="ECO:0000256" key="4">
    <source>
        <dbReference type="ARBA" id="ARBA00022723"/>
    </source>
</evidence>
<feature type="domain" description="Ribbon-helix-helix protein CopG" evidence="9">
    <location>
        <begin position="6"/>
        <end position="46"/>
    </location>
</feature>
<dbReference type="CDD" id="cd22231">
    <property type="entry name" value="RHH_NikR_HicB-like"/>
    <property type="match status" value="1"/>
</dbReference>
<feature type="binding site" evidence="8">
    <location>
        <position position="100"/>
    </location>
    <ligand>
        <name>Ni(2+)</name>
        <dbReference type="ChEBI" id="CHEBI:49786"/>
    </ligand>
</feature>
<dbReference type="PANTHER" id="PTHR34719">
    <property type="entry name" value="NICKEL-RESPONSIVE REGULATOR"/>
    <property type="match status" value="1"/>
</dbReference>
<keyword evidence="7 8" id="KW-0804">Transcription</keyword>
<dbReference type="NCBIfam" id="NF002815">
    <property type="entry name" value="PRK02967.1"/>
    <property type="match status" value="1"/>
</dbReference>
<evidence type="ECO:0000256" key="7">
    <source>
        <dbReference type="ARBA" id="ARBA00023163"/>
    </source>
</evidence>
<accession>A0A133UMW1</accession>
<evidence type="ECO:0000256" key="2">
    <source>
        <dbReference type="ARBA" id="ARBA00008478"/>
    </source>
</evidence>
<evidence type="ECO:0000256" key="6">
    <source>
        <dbReference type="ARBA" id="ARBA00023125"/>
    </source>
</evidence>
<name>A0A133UMW1_9EURY</name>
<dbReference type="SUPFAM" id="SSF55021">
    <property type="entry name" value="ACT-like"/>
    <property type="match status" value="1"/>
</dbReference>
<dbReference type="GO" id="GO:0010045">
    <property type="term" value="P:response to nickel cation"/>
    <property type="evidence" value="ECO:0007669"/>
    <property type="project" value="InterPro"/>
</dbReference>
<sequence>MSDELKRVSLTIPRNILDDLDEILESQDYSSRSEAVRDALRDFLANYRWREELSGPQRGVVIQVYDHHVRNLTGKLLEIQHNLRELITSVQHLHLGKGECMEAIIVEGRGERIRELVDKLRSLKGVKQVEIATVG</sequence>
<keyword evidence="3 8" id="KW-0533">Nickel</keyword>
<gene>
    <name evidence="11" type="ORF">AKJ65_01765</name>
</gene>
<dbReference type="AlphaFoldDB" id="A0A133UMW1"/>
<evidence type="ECO:0000256" key="5">
    <source>
        <dbReference type="ARBA" id="ARBA00023015"/>
    </source>
</evidence>
<feature type="binding site" evidence="8">
    <location>
        <position position="81"/>
    </location>
    <ligand>
        <name>Ni(2+)</name>
        <dbReference type="ChEBI" id="CHEBI:49786"/>
    </ligand>
</feature>
<evidence type="ECO:0000256" key="3">
    <source>
        <dbReference type="ARBA" id="ARBA00022596"/>
    </source>
</evidence>
<evidence type="ECO:0000313" key="11">
    <source>
        <dbReference type="EMBL" id="KXA95456.1"/>
    </source>
</evidence>
<dbReference type="HAMAP" id="MF_00476">
    <property type="entry name" value="NikR"/>
    <property type="match status" value="1"/>
</dbReference>
<dbReference type="Gene3D" id="3.30.70.1150">
    <property type="entry name" value="ACT-like. Chain A, domain 2"/>
    <property type="match status" value="1"/>
</dbReference>
<keyword evidence="6 8" id="KW-0238">DNA-binding</keyword>
<dbReference type="InterPro" id="IPR022988">
    <property type="entry name" value="Ni_resp_reg_NikR"/>
</dbReference>
<feature type="binding site" evidence="8">
    <location>
        <position position="92"/>
    </location>
    <ligand>
        <name>Ni(2+)</name>
        <dbReference type="ChEBI" id="CHEBI:49786"/>
    </ligand>
</feature>
<reference evidence="11 12" key="1">
    <citation type="journal article" date="2016" name="Sci. Rep.">
        <title>Metabolic traits of an uncultured archaeal lineage -MSBL1- from brine pools of the Red Sea.</title>
        <authorList>
            <person name="Mwirichia R."/>
            <person name="Alam I."/>
            <person name="Rashid M."/>
            <person name="Vinu M."/>
            <person name="Ba-Alawi W."/>
            <person name="Anthony Kamau A."/>
            <person name="Kamanda Ngugi D."/>
            <person name="Goker M."/>
            <person name="Klenk H.P."/>
            <person name="Bajic V."/>
            <person name="Stingl U."/>
        </authorList>
    </citation>
    <scope>NUCLEOTIDE SEQUENCE [LARGE SCALE GENOMIC DNA]</scope>
    <source>
        <strain evidence="11">SCGC-AAA259E19</strain>
    </source>
</reference>
<organism evidence="11 12">
    <name type="scientific">candidate division MSBL1 archaeon SCGC-AAA259E19</name>
    <dbReference type="NCBI Taxonomy" id="1698264"/>
    <lineage>
        <taxon>Archaea</taxon>
        <taxon>Methanobacteriati</taxon>
        <taxon>Methanobacteriota</taxon>
        <taxon>candidate division MSBL1</taxon>
    </lineage>
</organism>
<feature type="binding site" evidence="8">
    <location>
        <position position="94"/>
    </location>
    <ligand>
        <name>Ni(2+)</name>
        <dbReference type="ChEBI" id="CHEBI:49786"/>
    </ligand>
</feature>
<dbReference type="NCBIfam" id="NF003381">
    <property type="entry name" value="PRK04460.1"/>
    <property type="match status" value="1"/>
</dbReference>
<dbReference type="InterPro" id="IPR045865">
    <property type="entry name" value="ACT-like_dom_sf"/>
</dbReference>
<evidence type="ECO:0000259" key="9">
    <source>
        <dbReference type="Pfam" id="PF01402"/>
    </source>
</evidence>
<evidence type="ECO:0000313" key="12">
    <source>
        <dbReference type="Proteomes" id="UP000070284"/>
    </source>
</evidence>
<comment type="similarity">
    <text evidence="2 8">Belongs to the transcriptional regulatory CopG/NikR family.</text>
</comment>
<dbReference type="InterPro" id="IPR002145">
    <property type="entry name" value="CopG"/>
</dbReference>
<dbReference type="InterPro" id="IPR010985">
    <property type="entry name" value="Ribbon_hlx_hlx"/>
</dbReference>
<dbReference type="Pfam" id="PF01402">
    <property type="entry name" value="RHH_1"/>
    <property type="match status" value="1"/>
</dbReference>
<feature type="domain" description="Transcription factor NikR nickel binding C-terminal" evidence="10">
    <location>
        <begin position="59"/>
        <end position="133"/>
    </location>
</feature>
<dbReference type="InterPro" id="IPR014864">
    <property type="entry name" value="TF_NikR_Ni-bd_C"/>
</dbReference>
<dbReference type="GO" id="GO:0003677">
    <property type="term" value="F:DNA binding"/>
    <property type="evidence" value="ECO:0007669"/>
    <property type="project" value="UniProtKB-KW"/>
</dbReference>
<evidence type="ECO:0000256" key="8">
    <source>
        <dbReference type="HAMAP-Rule" id="MF_00476"/>
    </source>
</evidence>
<comment type="cofactor">
    <cofactor evidence="8">
        <name>Ni(2+)</name>
        <dbReference type="ChEBI" id="CHEBI:49786"/>
    </cofactor>
    <text evidence="8">Binds 1 nickel ion per subunit.</text>
</comment>
<protein>
    <recommendedName>
        <fullName evidence="8">Putative nickel-responsive regulator</fullName>
    </recommendedName>
</protein>
<dbReference type="Gene3D" id="1.10.1220.10">
    <property type="entry name" value="Met repressor-like"/>
    <property type="match status" value="1"/>
</dbReference>
<comment type="function">
    <text evidence="1 8">Transcriptional regulator.</text>
</comment>
<dbReference type="InterPro" id="IPR027271">
    <property type="entry name" value="Acetolactate_synth/TF_NikR_C"/>
</dbReference>
<dbReference type="Pfam" id="PF08753">
    <property type="entry name" value="NikR_C"/>
    <property type="match status" value="1"/>
</dbReference>
<dbReference type="GO" id="GO:0016151">
    <property type="term" value="F:nickel cation binding"/>
    <property type="evidence" value="ECO:0007669"/>
    <property type="project" value="UniProtKB-UniRule"/>
</dbReference>
<dbReference type="NCBIfam" id="NF002169">
    <property type="entry name" value="PRK01002.1"/>
    <property type="match status" value="1"/>
</dbReference>
<dbReference type="SUPFAM" id="SSF47598">
    <property type="entry name" value="Ribbon-helix-helix"/>
    <property type="match status" value="1"/>
</dbReference>
<keyword evidence="12" id="KW-1185">Reference proteome</keyword>
<dbReference type="InterPro" id="IPR013321">
    <property type="entry name" value="Arc_rbn_hlx_hlx"/>
</dbReference>
<keyword evidence="5 8" id="KW-0805">Transcription regulation</keyword>
<dbReference type="GO" id="GO:0003700">
    <property type="term" value="F:DNA-binding transcription factor activity"/>
    <property type="evidence" value="ECO:0007669"/>
    <property type="project" value="UniProtKB-UniRule"/>
</dbReference>
<dbReference type="InterPro" id="IPR050192">
    <property type="entry name" value="CopG/NikR_regulator"/>
</dbReference>
<keyword evidence="4 8" id="KW-0479">Metal-binding</keyword>
<comment type="caution">
    <text evidence="11">The sequence shown here is derived from an EMBL/GenBank/DDBJ whole genome shotgun (WGS) entry which is preliminary data.</text>
</comment>
<evidence type="ECO:0000259" key="10">
    <source>
        <dbReference type="Pfam" id="PF08753"/>
    </source>
</evidence>
<dbReference type="PANTHER" id="PTHR34719:SF2">
    <property type="entry name" value="NICKEL-RESPONSIVE REGULATOR"/>
    <property type="match status" value="1"/>
</dbReference>
<dbReference type="EMBL" id="LHXO01000014">
    <property type="protein sequence ID" value="KXA95456.1"/>
    <property type="molecule type" value="Genomic_DNA"/>
</dbReference>
<evidence type="ECO:0000256" key="1">
    <source>
        <dbReference type="ARBA" id="ARBA00002339"/>
    </source>
</evidence>